<accession>A0ABR8FWR0</accession>
<dbReference type="EMBL" id="JACJTB010000020">
    <property type="protein sequence ID" value="MBD2595808.1"/>
    <property type="molecule type" value="Genomic_DNA"/>
</dbReference>
<sequence>MPLSSHLYEGRVGSPAFDVKYYLDRYPDLKQAYGTNYKAATEHWLNQGLPIEGRIGAP</sequence>
<protein>
    <submittedName>
        <fullName evidence="1">Uncharacterized protein</fullName>
    </submittedName>
</protein>
<evidence type="ECO:0000313" key="1">
    <source>
        <dbReference type="EMBL" id="MBD2595808.1"/>
    </source>
</evidence>
<keyword evidence="2" id="KW-1185">Reference proteome</keyword>
<organism evidence="1 2">
    <name type="scientific">Nostoc spongiaeforme FACHB-130</name>
    <dbReference type="NCBI Taxonomy" id="1357510"/>
    <lineage>
        <taxon>Bacteria</taxon>
        <taxon>Bacillati</taxon>
        <taxon>Cyanobacteriota</taxon>
        <taxon>Cyanophyceae</taxon>
        <taxon>Nostocales</taxon>
        <taxon>Nostocaceae</taxon>
        <taxon>Nostoc</taxon>
    </lineage>
</organism>
<dbReference type="Proteomes" id="UP000603457">
    <property type="component" value="Unassembled WGS sequence"/>
</dbReference>
<dbReference type="RefSeq" id="WP_190968585.1">
    <property type="nucleotide sequence ID" value="NZ_JACJTB010000020.1"/>
</dbReference>
<reference evidence="1 2" key="1">
    <citation type="journal article" date="2020" name="ISME J.">
        <title>Comparative genomics reveals insights into cyanobacterial evolution and habitat adaptation.</title>
        <authorList>
            <person name="Chen M.Y."/>
            <person name="Teng W.K."/>
            <person name="Zhao L."/>
            <person name="Hu C.X."/>
            <person name="Zhou Y.K."/>
            <person name="Han B.P."/>
            <person name="Song L.R."/>
            <person name="Shu W.S."/>
        </authorList>
    </citation>
    <scope>NUCLEOTIDE SEQUENCE [LARGE SCALE GENOMIC DNA]</scope>
    <source>
        <strain evidence="1 2">FACHB-130</strain>
    </source>
</reference>
<comment type="caution">
    <text evidence="1">The sequence shown here is derived from an EMBL/GenBank/DDBJ whole genome shotgun (WGS) entry which is preliminary data.</text>
</comment>
<name>A0ABR8FWR0_9NOSO</name>
<proteinExistence type="predicted"/>
<evidence type="ECO:0000313" key="2">
    <source>
        <dbReference type="Proteomes" id="UP000603457"/>
    </source>
</evidence>
<gene>
    <name evidence="1" type="ORF">H6G74_15930</name>
</gene>